<accession>A0ABQ7K8G3</accession>
<dbReference type="InterPro" id="IPR050708">
    <property type="entry name" value="T6SS_VgrG/RHS"/>
</dbReference>
<feature type="domain" description="Insecticide toxin TcdB middle/C-terminal" evidence="1">
    <location>
        <begin position="1"/>
        <end position="31"/>
    </location>
</feature>
<dbReference type="InterPro" id="IPR022044">
    <property type="entry name" value="TcdB_toxin_mid/C"/>
</dbReference>
<evidence type="ECO:0000259" key="1">
    <source>
        <dbReference type="Pfam" id="PF12255"/>
    </source>
</evidence>
<reference evidence="2 3" key="1">
    <citation type="journal article" date="2020" name="Fungal Divers.">
        <title>Resolving the Mortierellaceae phylogeny through synthesis of multi-gene phylogenetics and phylogenomics.</title>
        <authorList>
            <person name="Vandepol N."/>
            <person name="Liber J."/>
            <person name="Desiro A."/>
            <person name="Na H."/>
            <person name="Kennedy M."/>
            <person name="Barry K."/>
            <person name="Grigoriev I.V."/>
            <person name="Miller A.N."/>
            <person name="O'Donnell K."/>
            <person name="Stajich J.E."/>
            <person name="Bonito G."/>
        </authorList>
    </citation>
    <scope>NUCLEOTIDE SEQUENCE [LARGE SCALE GENOMIC DNA]</scope>
    <source>
        <strain evidence="2 3">AD045</strain>
    </source>
</reference>
<dbReference type="EMBL" id="JAAAIM010000156">
    <property type="protein sequence ID" value="KAG0293418.1"/>
    <property type="molecule type" value="Genomic_DNA"/>
</dbReference>
<dbReference type="PANTHER" id="PTHR32305:SF15">
    <property type="entry name" value="PROTEIN RHSA-RELATED"/>
    <property type="match status" value="1"/>
</dbReference>
<dbReference type="Proteomes" id="UP001194696">
    <property type="component" value="Unassembled WGS sequence"/>
</dbReference>
<dbReference type="Gene3D" id="2.180.10.10">
    <property type="entry name" value="RHS repeat-associated core"/>
    <property type="match status" value="2"/>
</dbReference>
<organism evidence="2 3">
    <name type="scientific">Linnemannia gamsii</name>
    <dbReference type="NCBI Taxonomy" id="64522"/>
    <lineage>
        <taxon>Eukaryota</taxon>
        <taxon>Fungi</taxon>
        <taxon>Fungi incertae sedis</taxon>
        <taxon>Mucoromycota</taxon>
        <taxon>Mortierellomycotina</taxon>
        <taxon>Mortierellomycetes</taxon>
        <taxon>Mortierellales</taxon>
        <taxon>Mortierellaceae</taxon>
        <taxon>Linnemannia</taxon>
    </lineage>
</organism>
<proteinExistence type="predicted"/>
<dbReference type="PANTHER" id="PTHR32305">
    <property type="match status" value="1"/>
</dbReference>
<protein>
    <submittedName>
        <fullName evidence="2">Insecticidal toxin</fullName>
    </submittedName>
</protein>
<dbReference type="InterPro" id="IPR006530">
    <property type="entry name" value="YD"/>
</dbReference>
<sequence>MTRALKGSLLRVEVYALDSETTPYTVEELRYGPQAWRLALPAEFCSYALQFEGMATPQSYESLRQANSLLDSTRPRTLTGYRVTHYVNAQQDDAPTIEGLVDHIESAELDVKALAAYAASPGISTTHIQYDAYQCYVVEITDAANNRTQAQYDYRRQAPIHITDPNGNVQEAAYDALGRLLATSFYGHENGQPVGFAPLSDDLRGLTTLESALQNPKEALGKAATVHYYDAFSWHDHKIPIHSATLMADRYPGDTEMQIRIALEYTDGFGRVLQSKQQVDAGPAYRRDAQGNLALINGQPIEREAATRWAVSGQVEYNNKGLPVRTYQPYFIDTYRYVNDASFRQFGCGETHYYDPLGREVKTVTAQGYLRRHVYCAWYTIQEDENDMLADEFTRSEVDVTAAIMLSEQQRKQISALCQHTPTLTVFDARGLRVREVQYNRSSAHEAPDERVTQHQYDAAGRLHSSIDPRLGKQCLEKPKPQPNWVTRYSLSGRVLRTDSVDAGWRAQSFDAAGRPMQRFDGRSTQQRFEYDALSRPTAIYETVNNHEACVERFTYGDNGVVEEAEPRNLRGQLIRHDDLVGTREIGSYALTGQPLTETQRFLSGTESPDWLPDSAARDALLEKDLYTTVWRYDIQGKILTQTDAKGHTQRFVYNLSGQLRASFLILSGQPEQCLVSDVAYNAFGRPLSETVGNGVHITYNYDPATQCFTRNYVQRADQTVLQDLCYAYDPVGNVVRIEDQAQAIHYANAQKIDPACNLLATQHQGAQSYTLAMQVAPTSNCAVSQQPDQLIDVAAYFDANGNPLQLQSGQPLAWDARNQLQQVVLIHRENGVDDVERYDYNGSGQRKPDEIENDTIRYSMDDHLGSSLLELDREGNKLTYEEYYPFGGTALWSGVG</sequence>
<evidence type="ECO:0000313" key="2">
    <source>
        <dbReference type="EMBL" id="KAG0293418.1"/>
    </source>
</evidence>
<evidence type="ECO:0000313" key="3">
    <source>
        <dbReference type="Proteomes" id="UP001194696"/>
    </source>
</evidence>
<dbReference type="NCBIfam" id="TIGR01643">
    <property type="entry name" value="YD_repeat_2x"/>
    <property type="match status" value="1"/>
</dbReference>
<gene>
    <name evidence="2" type="primary">TCCC2</name>
    <name evidence="2" type="ORF">BGZ96_002834</name>
</gene>
<keyword evidence="3" id="KW-1185">Reference proteome</keyword>
<dbReference type="Pfam" id="PF12255">
    <property type="entry name" value="TcdB_toxin_midC"/>
    <property type="match status" value="1"/>
</dbReference>
<name>A0ABQ7K8G3_9FUNG</name>
<comment type="caution">
    <text evidence="2">The sequence shown here is derived from an EMBL/GenBank/DDBJ whole genome shotgun (WGS) entry which is preliminary data.</text>
</comment>